<gene>
    <name evidence="10" type="ORF">JYZ213_LOCUS28063</name>
</gene>
<reference evidence="10" key="1">
    <citation type="submission" date="2021-02" db="EMBL/GenBank/DDBJ databases">
        <authorList>
            <person name="Nowell W R."/>
        </authorList>
    </citation>
    <scope>NUCLEOTIDE SEQUENCE</scope>
</reference>
<evidence type="ECO:0000313" key="10">
    <source>
        <dbReference type="EMBL" id="CAF1222118.1"/>
    </source>
</evidence>
<keyword evidence="8 9" id="KW-0472">Membrane</keyword>
<evidence type="ECO:0000256" key="3">
    <source>
        <dbReference type="ARBA" id="ARBA00006366"/>
    </source>
</evidence>
<name>A0A814XXK2_9BILA</name>
<feature type="transmembrane region" description="Helical" evidence="9">
    <location>
        <begin position="398"/>
        <end position="417"/>
    </location>
</feature>
<keyword evidence="6 9" id="KW-0812">Transmembrane</keyword>
<dbReference type="Proteomes" id="UP000663845">
    <property type="component" value="Unassembled WGS sequence"/>
</dbReference>
<dbReference type="EMBL" id="CAJNOG010000400">
    <property type="protein sequence ID" value="CAF1222118.1"/>
    <property type="molecule type" value="Genomic_DNA"/>
</dbReference>
<dbReference type="GO" id="GO:0005886">
    <property type="term" value="C:plasma membrane"/>
    <property type="evidence" value="ECO:0007669"/>
    <property type="project" value="UniProtKB-SubCell"/>
</dbReference>
<feature type="transmembrane region" description="Helical" evidence="9">
    <location>
        <begin position="85"/>
        <end position="102"/>
    </location>
</feature>
<evidence type="ECO:0000256" key="6">
    <source>
        <dbReference type="ARBA" id="ARBA00022692"/>
    </source>
</evidence>
<organism evidence="10 11">
    <name type="scientific">Adineta steineri</name>
    <dbReference type="NCBI Taxonomy" id="433720"/>
    <lineage>
        <taxon>Eukaryota</taxon>
        <taxon>Metazoa</taxon>
        <taxon>Spiralia</taxon>
        <taxon>Gnathifera</taxon>
        <taxon>Rotifera</taxon>
        <taxon>Eurotatoria</taxon>
        <taxon>Bdelloidea</taxon>
        <taxon>Adinetida</taxon>
        <taxon>Adinetidae</taxon>
        <taxon>Adineta</taxon>
    </lineage>
</organism>
<proteinExistence type="inferred from homology"/>
<keyword evidence="5 9" id="KW-1003">Cell membrane</keyword>
<feature type="transmembrane region" description="Helical" evidence="9">
    <location>
        <begin position="50"/>
        <end position="73"/>
    </location>
</feature>
<evidence type="ECO:0000313" key="11">
    <source>
        <dbReference type="Proteomes" id="UP000663845"/>
    </source>
</evidence>
<feature type="transmembrane region" description="Helical" evidence="9">
    <location>
        <begin position="189"/>
        <end position="209"/>
    </location>
</feature>
<keyword evidence="7 9" id="KW-1133">Transmembrane helix</keyword>
<dbReference type="PANTHER" id="PTHR12929:SF10">
    <property type="entry name" value="RIBOFLAVIN TRANSPORTER"/>
    <property type="match status" value="1"/>
</dbReference>
<comment type="function">
    <text evidence="9">Plasma membrane transporter mediating the uptake by cells of the water soluble vitamin B2/riboflavin that plays a key role in biochemical oxidation-reduction reactions of the carbohydrate, lipid, and amino acid metabolism.</text>
</comment>
<comment type="caution">
    <text evidence="10">The sequence shown here is derived from an EMBL/GenBank/DDBJ whole genome shotgun (WGS) entry which is preliminary data.</text>
</comment>
<keyword evidence="4 9" id="KW-0813">Transport</keyword>
<evidence type="ECO:0000256" key="1">
    <source>
        <dbReference type="ARBA" id="ARBA00000215"/>
    </source>
</evidence>
<accession>A0A814XXK2</accession>
<feature type="transmembrane region" description="Helical" evidence="9">
    <location>
        <begin position="464"/>
        <end position="486"/>
    </location>
</feature>
<feature type="transmembrane region" description="Helical" evidence="9">
    <location>
        <begin position="432"/>
        <end position="452"/>
    </location>
</feature>
<evidence type="ECO:0000256" key="9">
    <source>
        <dbReference type="RuleBase" id="RU368035"/>
    </source>
</evidence>
<evidence type="ECO:0000256" key="2">
    <source>
        <dbReference type="ARBA" id="ARBA00004651"/>
    </source>
</evidence>
<dbReference type="InterPro" id="IPR009357">
    <property type="entry name" value="Riboflavin_transptr"/>
</dbReference>
<feature type="transmembrane region" description="Helical" evidence="9">
    <location>
        <begin position="271"/>
        <end position="290"/>
    </location>
</feature>
<evidence type="ECO:0000256" key="5">
    <source>
        <dbReference type="ARBA" id="ARBA00022475"/>
    </source>
</evidence>
<dbReference type="PANTHER" id="PTHR12929">
    <property type="entry name" value="SOLUTE CARRIER FAMILY 52"/>
    <property type="match status" value="1"/>
</dbReference>
<dbReference type="AlphaFoldDB" id="A0A814XXK2"/>
<feature type="transmembrane region" description="Helical" evidence="9">
    <location>
        <begin position="159"/>
        <end position="177"/>
    </location>
</feature>
<evidence type="ECO:0000256" key="7">
    <source>
        <dbReference type="ARBA" id="ARBA00022989"/>
    </source>
</evidence>
<comment type="catalytic activity">
    <reaction evidence="1 9">
        <text>riboflavin(in) = riboflavin(out)</text>
        <dbReference type="Rhea" id="RHEA:35015"/>
        <dbReference type="ChEBI" id="CHEBI:57986"/>
    </reaction>
</comment>
<feature type="transmembrane region" description="Helical" evidence="9">
    <location>
        <begin position="368"/>
        <end position="386"/>
    </location>
</feature>
<sequence length="503" mass="56963">MFNKEWKLNEYVTYLLLTLVLLSSWTDINGIYTELPQIVLTQPEGWKLGAYIGLVSSISNIAPLVLVFCKCIFQKETLNVIPINYIVMIIGMISCFLLVFLWSDTTYIFNRNRSLALLILKLGAYIALFSSISNIAPLALVFCKCIFRKETLNIIPINYIVMIIGMISCFLLVFLWSDTTYIFNRNRSLALLILTFFLALLDCTSMVTFSHYMTRFRHEFISALFLGESLTMVIPSVLAMMQGNGQLTCVPSSNNDTTIAIYKTARFSVSVYFLCIFFILVASFIAFVLLQWTKIAQNSTQDATKKPLLSETNSENTTNIMIDSDNTIKLTPLLYILLLSGSAFTSSIIFGMVLSISAYVLMPYGHQIFYLGTILSPWMFSLVWLFGTIKPFITKRYLLLMIILGSITFTFELILAFKSPCPPLVNTMKGNILILFIWLSTFLLLGYPRLVIANYVRAHSSNGMFWFGANVQFGALIGSIVAYLLVETFSLFKEQLPCEKIKC</sequence>
<evidence type="ECO:0000256" key="8">
    <source>
        <dbReference type="ARBA" id="ARBA00023136"/>
    </source>
</evidence>
<feature type="transmembrane region" description="Helical" evidence="9">
    <location>
        <begin position="333"/>
        <end position="362"/>
    </location>
</feature>
<protein>
    <recommendedName>
        <fullName evidence="9">Riboflavin transporter</fullName>
    </recommendedName>
</protein>
<evidence type="ECO:0000256" key="4">
    <source>
        <dbReference type="ARBA" id="ARBA00022448"/>
    </source>
</evidence>
<comment type="subcellular location">
    <subcellularLocation>
        <location evidence="2 9">Cell membrane</location>
        <topology evidence="2 9">Multi-pass membrane protein</topology>
    </subcellularLocation>
</comment>
<dbReference type="Pfam" id="PF06237">
    <property type="entry name" value="SLC52_ribofla_tr"/>
    <property type="match status" value="1"/>
</dbReference>
<dbReference type="GO" id="GO:0032217">
    <property type="term" value="F:riboflavin transmembrane transporter activity"/>
    <property type="evidence" value="ECO:0007669"/>
    <property type="project" value="UniProtKB-UniRule"/>
</dbReference>
<feature type="transmembrane region" description="Helical" evidence="9">
    <location>
        <begin position="221"/>
        <end position="241"/>
    </location>
</feature>
<comment type="similarity">
    <text evidence="3 9">Belongs to the riboflavin transporter family.</text>
</comment>
<feature type="transmembrane region" description="Helical" evidence="9">
    <location>
        <begin position="122"/>
        <end position="147"/>
    </location>
</feature>
<comment type="caution">
    <text evidence="9">Lacks conserved residue(s) required for the propagation of feature annotation.</text>
</comment>